<evidence type="ECO:0000313" key="2">
    <source>
        <dbReference type="EMBL" id="AIE86886.1"/>
    </source>
</evidence>
<sequence>MALNTVLVLAAGFGFIGTAQDPSLDQQIVTPVIGTSQNTQGSQAATSSPKVTVQFRGVKASEVFSWLENRGVNFVVSDGEIPAGTNVTLNLQDVSLDGAVDAIARALGGHWEKENGIRVFKRGEAPFRFFSGPEVTAGARNGAKSPFQALPRNRQSFNAMPAMPAFPQGHPLSDKEAEKLFGKDYQKRMEEWGQEFAKKFGPEQEKAQKKWAEEFAKQHKGEFGPGFQFKMQKEFGPEFQQRMQKEFGPEFQQRMQKEFGPEFQQRMQKEFGPEFQQKMQKEFGPEFHMKMQKEFGPEFQKKMEKMGQEMQKRFGPGSDFEKQMKQLAEENAKSGRVYRLNGDGVYKLDKKQLEELKAEAARARSEGARARAEGAGARREGARARAEAGRVRQGEGWKVLRSGDSPYTFLRSKGDGNFHVFRSDSGSALDIKKFLKNLTPDQRDRQRKRGYIWWDDLTREQKEMLGGRPDGRFEIRYKINDDEITIRGN</sequence>
<dbReference type="HOGENOM" id="CLU_557533_0_0_0"/>
<dbReference type="AlphaFoldDB" id="A0A068NTW9"/>
<keyword evidence="3" id="KW-1185">Reference proteome</keyword>
<dbReference type="Proteomes" id="UP000027982">
    <property type="component" value="Chromosome"/>
</dbReference>
<accession>A0A068NTW9</accession>
<name>A0A068NTW9_FIMGI</name>
<evidence type="ECO:0000313" key="3">
    <source>
        <dbReference type="Proteomes" id="UP000027982"/>
    </source>
</evidence>
<evidence type="ECO:0000256" key="1">
    <source>
        <dbReference type="SAM" id="MobiDB-lite"/>
    </source>
</evidence>
<dbReference type="RefSeq" id="WP_025229182.1">
    <property type="nucleotide sequence ID" value="NZ_CP007139.1"/>
</dbReference>
<organism evidence="2 3">
    <name type="scientific">Fimbriimonas ginsengisoli Gsoil 348</name>
    <dbReference type="NCBI Taxonomy" id="661478"/>
    <lineage>
        <taxon>Bacteria</taxon>
        <taxon>Bacillati</taxon>
        <taxon>Armatimonadota</taxon>
        <taxon>Fimbriimonadia</taxon>
        <taxon>Fimbriimonadales</taxon>
        <taxon>Fimbriimonadaceae</taxon>
        <taxon>Fimbriimonas</taxon>
    </lineage>
</organism>
<gene>
    <name evidence="2" type="ORF">OP10G_3518</name>
</gene>
<proteinExistence type="predicted"/>
<reference evidence="2 3" key="1">
    <citation type="journal article" date="2014" name="PLoS ONE">
        <title>The first complete genome sequence of the class fimbriimonadia in the phylum armatimonadetes.</title>
        <authorList>
            <person name="Hu Z.Y."/>
            <person name="Wang Y.Z."/>
            <person name="Im W.T."/>
            <person name="Wang S.Y."/>
            <person name="Zhao G.P."/>
            <person name="Zheng H.J."/>
            <person name="Quan Z.X."/>
        </authorList>
    </citation>
    <scope>NUCLEOTIDE SEQUENCE [LARGE SCALE GENOMIC DNA]</scope>
    <source>
        <strain evidence="2">Gsoil 348</strain>
    </source>
</reference>
<dbReference type="KEGG" id="fgi:OP10G_3518"/>
<dbReference type="OrthoDB" id="1420424at2"/>
<dbReference type="EMBL" id="CP007139">
    <property type="protein sequence ID" value="AIE86886.1"/>
    <property type="molecule type" value="Genomic_DNA"/>
</dbReference>
<protein>
    <submittedName>
        <fullName evidence="2">Uncharacterized protein</fullName>
    </submittedName>
</protein>
<feature type="region of interest" description="Disordered" evidence="1">
    <location>
        <begin position="367"/>
        <end position="387"/>
    </location>
</feature>